<evidence type="ECO:0000256" key="17">
    <source>
        <dbReference type="HAMAP-Rule" id="MF_02241"/>
    </source>
</evidence>
<comment type="cofactor">
    <cofactor evidence="17">
        <name>Mg(2+)</name>
        <dbReference type="ChEBI" id="CHEBI:18420"/>
    </cofactor>
    <text evidence="17">Contains a di-nuclear catalytic Mg(2+) center.</text>
</comment>
<accession>A0ABP8P0W9</accession>
<protein>
    <recommendedName>
        <fullName evidence="14 17">Phosphatidylinositol phosphate synthase</fullName>
        <shortName evidence="17">PIP synthase</shortName>
        <ecNumber evidence="17">2.7.8.-</ecNumber>
    </recommendedName>
    <alternativeName>
        <fullName evidence="15 17">CDP-diacylglycerol--D-myo-inositol-3-phosphate 3-phosphatidyltransferase</fullName>
    </alternativeName>
</protein>
<evidence type="ECO:0000256" key="16">
    <source>
        <dbReference type="ARBA" id="ARBA00048865"/>
    </source>
</evidence>
<evidence type="ECO:0000256" key="4">
    <source>
        <dbReference type="ARBA" id="ARBA00010441"/>
    </source>
</evidence>
<evidence type="ECO:0000313" key="20">
    <source>
        <dbReference type="EMBL" id="GAA4477151.1"/>
    </source>
</evidence>
<feature type="binding site" evidence="17">
    <location>
        <position position="66"/>
    </location>
    <ligand>
        <name>Mg(2+)</name>
        <dbReference type="ChEBI" id="CHEBI:18420"/>
        <label>2</label>
    </ligand>
</feature>
<feature type="binding site" evidence="17">
    <location>
        <position position="74"/>
    </location>
    <ligand>
        <name>a CDP-1,2-diacyl-sn-glycerol</name>
        <dbReference type="ChEBI" id="CHEBI:58332"/>
    </ligand>
</feature>
<comment type="subcellular location">
    <subcellularLocation>
        <location evidence="1 17">Cell membrane</location>
        <topology evidence="1 17">Multi-pass membrane protein</topology>
    </subcellularLocation>
</comment>
<evidence type="ECO:0000256" key="15">
    <source>
        <dbReference type="ARBA" id="ARBA00033137"/>
    </source>
</evidence>
<comment type="catalytic activity">
    <reaction evidence="13 17">
        <text>1,2-di-(9Z-octadecenoyl)-sn-glycero-3-cytidine-5'-diphosphate + 1D-myo-inositol 3-phosphate = 1,2-di-(9Z-octadecenoyl)-sn-glycero-3-phospho-(1D-myo-inositol-3-phosphate) + CMP + H(+)</text>
        <dbReference type="Rhea" id="RHEA:61216"/>
        <dbReference type="ChEBI" id="CHEBI:15378"/>
        <dbReference type="ChEBI" id="CHEBI:58401"/>
        <dbReference type="ChEBI" id="CHEBI:60377"/>
        <dbReference type="ChEBI" id="CHEBI:85356"/>
        <dbReference type="ChEBI" id="CHEBI:144472"/>
    </reaction>
</comment>
<comment type="pathway">
    <text evidence="2 17">Phospholipid metabolism; phosphatidylinositol phosphate biosynthesis.</text>
</comment>
<dbReference type="NCBIfam" id="NF045883">
    <property type="entry name" value="PIPSynth"/>
    <property type="match status" value="1"/>
</dbReference>
<dbReference type="PROSITE" id="PS00379">
    <property type="entry name" value="CDP_ALCOHOL_P_TRANSF"/>
    <property type="match status" value="1"/>
</dbReference>
<comment type="catalytic activity">
    <reaction evidence="16 17">
        <text>a CDP-1,2-diacyl-sn-glycerol + 1D-myo-inositol 3-phosphate = a 1,2-diacyl-sn-glycero-3-phospho-(1D-myo-inositol-3-phosphate) + CMP + H(+)</text>
        <dbReference type="Rhea" id="RHEA:60504"/>
        <dbReference type="ChEBI" id="CHEBI:15378"/>
        <dbReference type="ChEBI" id="CHEBI:58088"/>
        <dbReference type="ChEBI" id="CHEBI:58332"/>
        <dbReference type="ChEBI" id="CHEBI:58401"/>
        <dbReference type="ChEBI" id="CHEBI:60377"/>
    </reaction>
</comment>
<evidence type="ECO:0000256" key="9">
    <source>
        <dbReference type="ARBA" id="ARBA00022723"/>
    </source>
</evidence>
<feature type="transmembrane region" description="Helical" evidence="17">
    <location>
        <begin position="178"/>
        <end position="199"/>
    </location>
</feature>
<dbReference type="Pfam" id="PF01066">
    <property type="entry name" value="CDP-OH_P_transf"/>
    <property type="match status" value="1"/>
</dbReference>
<feature type="active site" description="Proton acceptor" evidence="17">
    <location>
        <position position="91"/>
    </location>
</feature>
<keyword evidence="17" id="KW-0444">Lipid biosynthesis</keyword>
<evidence type="ECO:0000256" key="5">
    <source>
        <dbReference type="ARBA" id="ARBA00011738"/>
    </source>
</evidence>
<evidence type="ECO:0000256" key="1">
    <source>
        <dbReference type="ARBA" id="ARBA00004651"/>
    </source>
</evidence>
<evidence type="ECO:0000256" key="10">
    <source>
        <dbReference type="ARBA" id="ARBA00022842"/>
    </source>
</evidence>
<keyword evidence="17" id="KW-1208">Phospholipid metabolism</keyword>
<feature type="binding site" evidence="17">
    <location>
        <position position="80"/>
    </location>
    <ligand>
        <name>a CDP-1,2-diacyl-sn-glycerol</name>
        <dbReference type="ChEBI" id="CHEBI:58332"/>
    </ligand>
</feature>
<dbReference type="Proteomes" id="UP001501183">
    <property type="component" value="Unassembled WGS sequence"/>
</dbReference>
<evidence type="ECO:0000256" key="14">
    <source>
        <dbReference type="ARBA" id="ARBA00024082"/>
    </source>
</evidence>
<keyword evidence="17" id="KW-0443">Lipid metabolism</keyword>
<evidence type="ECO:0000256" key="19">
    <source>
        <dbReference type="SAM" id="MobiDB-lite"/>
    </source>
</evidence>
<evidence type="ECO:0000256" key="6">
    <source>
        <dbReference type="ARBA" id="ARBA00022475"/>
    </source>
</evidence>
<evidence type="ECO:0000256" key="2">
    <source>
        <dbReference type="ARBA" id="ARBA00004805"/>
    </source>
</evidence>
<evidence type="ECO:0000256" key="8">
    <source>
        <dbReference type="ARBA" id="ARBA00022692"/>
    </source>
</evidence>
<keyword evidence="17" id="KW-0594">Phospholipid biosynthesis</keyword>
<evidence type="ECO:0000256" key="13">
    <source>
        <dbReference type="ARBA" id="ARBA00023935"/>
    </source>
</evidence>
<keyword evidence="7 17" id="KW-0808">Transferase</keyword>
<reference evidence="21" key="1">
    <citation type="journal article" date="2019" name="Int. J. Syst. Evol. Microbiol.">
        <title>The Global Catalogue of Microorganisms (GCM) 10K type strain sequencing project: providing services to taxonomists for standard genome sequencing and annotation.</title>
        <authorList>
            <consortium name="The Broad Institute Genomics Platform"/>
            <consortium name="The Broad Institute Genome Sequencing Center for Infectious Disease"/>
            <person name="Wu L."/>
            <person name="Ma J."/>
        </authorList>
    </citation>
    <scope>NUCLEOTIDE SEQUENCE [LARGE SCALE GENOMIC DNA]</scope>
    <source>
        <strain evidence="21">JCM 32206</strain>
    </source>
</reference>
<dbReference type="EC" id="2.7.8.-" evidence="17"/>
<keyword evidence="10 17" id="KW-0460">Magnesium</keyword>
<keyword evidence="6 17" id="KW-1003">Cell membrane</keyword>
<evidence type="ECO:0000256" key="11">
    <source>
        <dbReference type="ARBA" id="ARBA00022989"/>
    </source>
</evidence>
<dbReference type="InterPro" id="IPR000462">
    <property type="entry name" value="CDP-OH_P_trans"/>
</dbReference>
<dbReference type="InterPro" id="IPR043130">
    <property type="entry name" value="CDP-OH_PTrfase_TM_dom"/>
</dbReference>
<organism evidence="20 21">
    <name type="scientific">Rhodococcus olei</name>
    <dbReference type="NCBI Taxonomy" id="2161675"/>
    <lineage>
        <taxon>Bacteria</taxon>
        <taxon>Bacillati</taxon>
        <taxon>Actinomycetota</taxon>
        <taxon>Actinomycetes</taxon>
        <taxon>Mycobacteriales</taxon>
        <taxon>Nocardiaceae</taxon>
        <taxon>Rhodococcus</taxon>
    </lineage>
</organism>
<dbReference type="EMBL" id="BAABFB010000029">
    <property type="protein sequence ID" value="GAA4477151.1"/>
    <property type="molecule type" value="Genomic_DNA"/>
</dbReference>
<dbReference type="HAMAP" id="MF_02241">
    <property type="entry name" value="PIP_synthase"/>
    <property type="match status" value="1"/>
</dbReference>
<feature type="transmembrane region" description="Helical" evidence="17">
    <location>
        <begin position="153"/>
        <end position="172"/>
    </location>
</feature>
<comment type="subunit">
    <text evidence="5 17">Homodimer.</text>
</comment>
<comment type="pathway">
    <text evidence="3">Lipid metabolism.</text>
</comment>
<dbReference type="Gene3D" id="1.20.120.1760">
    <property type="match status" value="1"/>
</dbReference>
<comment type="function">
    <text evidence="17">Catalyzes the conjugation of the 1'-hydroxyl group of D-myo-inositol-3-phosphate (also named L-myo-inositol-1-phosphate) with a lipid tail of cytidine diphosphate diacylglycerol (CDP-DAG), forming phosphatidylinositol phosphate (PIP) and CMP. PIP is a precursor of phosphatidylinositol (PI) which is an essential lipid required for cell wall formation.</text>
</comment>
<evidence type="ECO:0000256" key="3">
    <source>
        <dbReference type="ARBA" id="ARBA00005189"/>
    </source>
</evidence>
<feature type="binding site" evidence="17">
    <location>
        <position position="70"/>
    </location>
    <ligand>
        <name>a CDP-1,2-diacyl-sn-glycerol</name>
        <dbReference type="ChEBI" id="CHEBI:58332"/>
    </ligand>
</feature>
<feature type="binding site" evidence="17">
    <location>
        <position position="87"/>
    </location>
    <ligand>
        <name>Mg(2+)</name>
        <dbReference type="ChEBI" id="CHEBI:18420"/>
        <label>1</label>
    </ligand>
</feature>
<dbReference type="RefSeq" id="WP_345343892.1">
    <property type="nucleotide sequence ID" value="NZ_BAABFB010000029.1"/>
</dbReference>
<feature type="compositionally biased region" description="Low complexity" evidence="19">
    <location>
        <begin position="236"/>
        <end position="257"/>
    </location>
</feature>
<dbReference type="InterPro" id="IPR044268">
    <property type="entry name" value="PIP_synthase_PgsA1"/>
</dbReference>
<evidence type="ECO:0000256" key="12">
    <source>
        <dbReference type="ARBA" id="ARBA00023136"/>
    </source>
</evidence>
<gene>
    <name evidence="20" type="ORF">GCM10023094_18740</name>
</gene>
<evidence type="ECO:0000313" key="21">
    <source>
        <dbReference type="Proteomes" id="UP001501183"/>
    </source>
</evidence>
<comment type="caution">
    <text evidence="17">Lacks conserved residue(s) required for the propagation of feature annotation.</text>
</comment>
<evidence type="ECO:0000256" key="7">
    <source>
        <dbReference type="ARBA" id="ARBA00022679"/>
    </source>
</evidence>
<feature type="binding site" evidence="17">
    <location>
        <begin position="29"/>
        <end position="32"/>
    </location>
    <ligand>
        <name>a CDP-1,2-diacyl-sn-glycerol</name>
        <dbReference type="ChEBI" id="CHEBI:58332"/>
    </ligand>
</feature>
<keyword evidence="8 17" id="KW-0812">Transmembrane</keyword>
<keyword evidence="11 17" id="KW-1133">Transmembrane helix</keyword>
<feature type="binding site" evidence="17">
    <location>
        <position position="66"/>
    </location>
    <ligand>
        <name>Mg(2+)</name>
        <dbReference type="ChEBI" id="CHEBI:18420"/>
        <label>1</label>
    </ligand>
</feature>
<name>A0ABP8P0W9_9NOCA</name>
<dbReference type="InterPro" id="IPR048254">
    <property type="entry name" value="CDP_ALCOHOL_P_TRANSF_CS"/>
</dbReference>
<keyword evidence="12 17" id="KW-0472">Membrane</keyword>
<feature type="binding site" evidence="17">
    <location>
        <position position="69"/>
    </location>
    <ligand>
        <name>Mg(2+)</name>
        <dbReference type="ChEBI" id="CHEBI:18420"/>
        <label>1</label>
    </ligand>
</feature>
<feature type="compositionally biased region" description="Gly residues" evidence="19">
    <location>
        <begin position="220"/>
        <end position="235"/>
    </location>
</feature>
<keyword evidence="9 17" id="KW-0479">Metal-binding</keyword>
<comment type="caution">
    <text evidence="20">The sequence shown here is derived from an EMBL/GenBank/DDBJ whole genome shotgun (WGS) entry which is preliminary data.</text>
</comment>
<proteinExistence type="inferred from homology"/>
<feature type="binding site" evidence="17">
    <location>
        <position position="91"/>
    </location>
    <ligand>
        <name>Mg(2+)</name>
        <dbReference type="ChEBI" id="CHEBI:18420"/>
        <label>2</label>
    </ligand>
</feature>
<feature type="binding site" evidence="17">
    <location>
        <position position="87"/>
    </location>
    <ligand>
        <name>Mg(2+)</name>
        <dbReference type="ChEBI" id="CHEBI:18420"/>
        <label>2</label>
    </ligand>
</feature>
<sequence length="257" mass="26177">MLSILGRASVSKATAPLGRALVGTGLTPDAVTVFGTVASVAGALTLFPSGHLFWGAMFIWFFVMFDMLDGAMARARGGGTRYGAVLDATCDRIADGAIFAGLAWWAVYHENSTSLFVATLICLVTSQVISYAKARAEASGLSADGGLIERPDRLIIVLVGAGLTGIAGYFGIGWLEWAVYVAMWILAVASVITVFQRVLAVRNSPGARELLPIAKPDGQAGVGGADGQAGVGGADGQAQVGGADGQAQVGGADGQAQ</sequence>
<feature type="region of interest" description="Disordered" evidence="19">
    <location>
        <begin position="218"/>
        <end position="257"/>
    </location>
</feature>
<evidence type="ECO:0000256" key="18">
    <source>
        <dbReference type="RuleBase" id="RU003750"/>
    </source>
</evidence>
<feature type="transmembrane region" description="Helical" evidence="17">
    <location>
        <begin position="113"/>
        <end position="132"/>
    </location>
</feature>
<keyword evidence="21" id="KW-1185">Reference proteome</keyword>
<comment type="similarity">
    <text evidence="4 17 18">Belongs to the CDP-alcohol phosphatidyltransferase class-I family.</text>
</comment>